<dbReference type="InterPro" id="IPR036390">
    <property type="entry name" value="WH_DNA-bd_sf"/>
</dbReference>
<dbReference type="PRINTS" id="PR00035">
    <property type="entry name" value="HTHGNTR"/>
</dbReference>
<reference evidence="5 6" key="1">
    <citation type="submission" date="2020-07" db="EMBL/GenBank/DDBJ databases">
        <title>Sequencing the genomes of 1000 actinobacteria strains.</title>
        <authorList>
            <person name="Klenk H.-P."/>
        </authorList>
    </citation>
    <scope>NUCLEOTIDE SEQUENCE [LARGE SCALE GENOMIC DNA]</scope>
    <source>
        <strain evidence="5 6">DSM 103164</strain>
    </source>
</reference>
<feature type="domain" description="HTH gntR-type" evidence="4">
    <location>
        <begin position="7"/>
        <end position="77"/>
    </location>
</feature>
<proteinExistence type="predicted"/>
<comment type="caution">
    <text evidence="5">The sequence shown here is derived from an EMBL/GenBank/DDBJ whole genome shotgun (WGS) entry which is preliminary data.</text>
</comment>
<dbReference type="PANTHER" id="PTHR43537:SF5">
    <property type="entry name" value="UXU OPERON TRANSCRIPTIONAL REGULATOR"/>
    <property type="match status" value="1"/>
</dbReference>
<dbReference type="SUPFAM" id="SSF48008">
    <property type="entry name" value="GntR ligand-binding domain-like"/>
    <property type="match status" value="1"/>
</dbReference>
<protein>
    <submittedName>
        <fullName evidence="5">DNA-binding FadR family transcriptional regulator</fullName>
    </submittedName>
</protein>
<keyword evidence="2 5" id="KW-0238">DNA-binding</keyword>
<evidence type="ECO:0000256" key="1">
    <source>
        <dbReference type="ARBA" id="ARBA00023015"/>
    </source>
</evidence>
<keyword evidence="1" id="KW-0805">Transcription regulation</keyword>
<dbReference type="Proteomes" id="UP000527616">
    <property type="component" value="Unassembled WGS sequence"/>
</dbReference>
<dbReference type="Gene3D" id="1.20.120.530">
    <property type="entry name" value="GntR ligand-binding domain-like"/>
    <property type="match status" value="1"/>
</dbReference>
<dbReference type="InterPro" id="IPR008920">
    <property type="entry name" value="TF_FadR/GntR_C"/>
</dbReference>
<name>A0A7Z0D9I6_9ACTN</name>
<organism evidence="5 6">
    <name type="scientific">Naumannella cuiyingiana</name>
    <dbReference type="NCBI Taxonomy" id="1347891"/>
    <lineage>
        <taxon>Bacteria</taxon>
        <taxon>Bacillati</taxon>
        <taxon>Actinomycetota</taxon>
        <taxon>Actinomycetes</taxon>
        <taxon>Propionibacteriales</taxon>
        <taxon>Propionibacteriaceae</taxon>
        <taxon>Naumannella</taxon>
    </lineage>
</organism>
<dbReference type="PANTHER" id="PTHR43537">
    <property type="entry name" value="TRANSCRIPTIONAL REGULATOR, GNTR FAMILY"/>
    <property type="match status" value="1"/>
</dbReference>
<dbReference type="GO" id="GO:0003677">
    <property type="term" value="F:DNA binding"/>
    <property type="evidence" value="ECO:0007669"/>
    <property type="project" value="UniProtKB-KW"/>
</dbReference>
<evidence type="ECO:0000313" key="6">
    <source>
        <dbReference type="Proteomes" id="UP000527616"/>
    </source>
</evidence>
<sequence>MMELGKPAVSGEIARRLITAISVGAYSPGERLPAEREFAQRLGIARDTLRQALHEVAALGLVEVRRGRAGGTYVTMLDWATIAPEVAKHTLENELPAMRQLFDFRCLIEGTIARAAAQRRTARDLTKINRLLAEFRASDSMITARTLDRRLHGAIAAAARNEHLTDLSARLTARVTLGFGAEPYEQGFFDRALGDHVRLVELISAGDADAADRCATEHFRITLETMQAALRRAVRASSTGS</sequence>
<dbReference type="InterPro" id="IPR000524">
    <property type="entry name" value="Tscrpt_reg_HTH_GntR"/>
</dbReference>
<evidence type="ECO:0000313" key="5">
    <source>
        <dbReference type="EMBL" id="NYI71244.1"/>
    </source>
</evidence>
<dbReference type="Gene3D" id="1.10.10.10">
    <property type="entry name" value="Winged helix-like DNA-binding domain superfamily/Winged helix DNA-binding domain"/>
    <property type="match status" value="1"/>
</dbReference>
<dbReference type="EMBL" id="JACBZS010000001">
    <property type="protein sequence ID" value="NYI71244.1"/>
    <property type="molecule type" value="Genomic_DNA"/>
</dbReference>
<keyword evidence="3" id="KW-0804">Transcription</keyword>
<evidence type="ECO:0000259" key="4">
    <source>
        <dbReference type="PROSITE" id="PS50949"/>
    </source>
</evidence>
<dbReference type="SMART" id="SM00895">
    <property type="entry name" value="FCD"/>
    <property type="match status" value="1"/>
</dbReference>
<dbReference type="SUPFAM" id="SSF46785">
    <property type="entry name" value="Winged helix' DNA-binding domain"/>
    <property type="match status" value="1"/>
</dbReference>
<dbReference type="CDD" id="cd07377">
    <property type="entry name" value="WHTH_GntR"/>
    <property type="match status" value="1"/>
</dbReference>
<dbReference type="InterPro" id="IPR011711">
    <property type="entry name" value="GntR_C"/>
</dbReference>
<dbReference type="PROSITE" id="PS50949">
    <property type="entry name" value="HTH_GNTR"/>
    <property type="match status" value="1"/>
</dbReference>
<dbReference type="Pfam" id="PF07729">
    <property type="entry name" value="FCD"/>
    <property type="match status" value="1"/>
</dbReference>
<accession>A0A7Z0D9I6</accession>
<evidence type="ECO:0000256" key="2">
    <source>
        <dbReference type="ARBA" id="ARBA00023125"/>
    </source>
</evidence>
<keyword evidence="6" id="KW-1185">Reference proteome</keyword>
<evidence type="ECO:0000256" key="3">
    <source>
        <dbReference type="ARBA" id="ARBA00023163"/>
    </source>
</evidence>
<dbReference type="Pfam" id="PF00392">
    <property type="entry name" value="GntR"/>
    <property type="match status" value="1"/>
</dbReference>
<dbReference type="InterPro" id="IPR036388">
    <property type="entry name" value="WH-like_DNA-bd_sf"/>
</dbReference>
<dbReference type="GO" id="GO:0003700">
    <property type="term" value="F:DNA-binding transcription factor activity"/>
    <property type="evidence" value="ECO:0007669"/>
    <property type="project" value="InterPro"/>
</dbReference>
<gene>
    <name evidence="5" type="ORF">GGQ54_001804</name>
</gene>
<dbReference type="AlphaFoldDB" id="A0A7Z0D9I6"/>
<dbReference type="SMART" id="SM00345">
    <property type="entry name" value="HTH_GNTR"/>
    <property type="match status" value="1"/>
</dbReference>